<reference evidence="1" key="2">
    <citation type="submission" date="2020-11" db="EMBL/GenBank/DDBJ databases">
        <authorList>
            <person name="McCartney M.A."/>
            <person name="Auch B."/>
            <person name="Kono T."/>
            <person name="Mallez S."/>
            <person name="Becker A."/>
            <person name="Gohl D.M."/>
            <person name="Silverstein K.A.T."/>
            <person name="Koren S."/>
            <person name="Bechman K.B."/>
            <person name="Herman A."/>
            <person name="Abrahante J.E."/>
            <person name="Garbe J."/>
        </authorList>
    </citation>
    <scope>NUCLEOTIDE SEQUENCE</scope>
    <source>
        <strain evidence="1">Duluth1</strain>
        <tissue evidence="1">Whole animal</tissue>
    </source>
</reference>
<name>A0A9D4JRQ0_DREPO</name>
<proteinExistence type="predicted"/>
<accession>A0A9D4JRQ0</accession>
<dbReference type="Proteomes" id="UP000828390">
    <property type="component" value="Unassembled WGS sequence"/>
</dbReference>
<comment type="caution">
    <text evidence="1">The sequence shown here is derived from an EMBL/GenBank/DDBJ whole genome shotgun (WGS) entry which is preliminary data.</text>
</comment>
<reference evidence="1" key="1">
    <citation type="journal article" date="2019" name="bioRxiv">
        <title>The Genome of the Zebra Mussel, Dreissena polymorpha: A Resource for Invasive Species Research.</title>
        <authorList>
            <person name="McCartney M.A."/>
            <person name="Auch B."/>
            <person name="Kono T."/>
            <person name="Mallez S."/>
            <person name="Zhang Y."/>
            <person name="Obille A."/>
            <person name="Becker A."/>
            <person name="Abrahante J.E."/>
            <person name="Garbe J."/>
            <person name="Badalamenti J.P."/>
            <person name="Herman A."/>
            <person name="Mangelson H."/>
            <person name="Liachko I."/>
            <person name="Sullivan S."/>
            <person name="Sone E.D."/>
            <person name="Koren S."/>
            <person name="Silverstein K.A.T."/>
            <person name="Beckman K.B."/>
            <person name="Gohl D.M."/>
        </authorList>
    </citation>
    <scope>NUCLEOTIDE SEQUENCE</scope>
    <source>
        <strain evidence="1">Duluth1</strain>
        <tissue evidence="1">Whole animal</tissue>
    </source>
</reference>
<evidence type="ECO:0000313" key="2">
    <source>
        <dbReference type="Proteomes" id="UP000828390"/>
    </source>
</evidence>
<protein>
    <submittedName>
        <fullName evidence="1">Uncharacterized protein</fullName>
    </submittedName>
</protein>
<sequence>MAQCSGLVPTKCCFLYLVTSCRQTDNRLICLMDGHLGNRHTDNRLICLTDGHLGNRKVPFSNALR</sequence>
<gene>
    <name evidence="1" type="ORF">DPMN_123624</name>
</gene>
<organism evidence="1 2">
    <name type="scientific">Dreissena polymorpha</name>
    <name type="common">Zebra mussel</name>
    <name type="synonym">Mytilus polymorpha</name>
    <dbReference type="NCBI Taxonomy" id="45954"/>
    <lineage>
        <taxon>Eukaryota</taxon>
        <taxon>Metazoa</taxon>
        <taxon>Spiralia</taxon>
        <taxon>Lophotrochozoa</taxon>
        <taxon>Mollusca</taxon>
        <taxon>Bivalvia</taxon>
        <taxon>Autobranchia</taxon>
        <taxon>Heteroconchia</taxon>
        <taxon>Euheterodonta</taxon>
        <taxon>Imparidentia</taxon>
        <taxon>Neoheterodontei</taxon>
        <taxon>Myida</taxon>
        <taxon>Dreissenoidea</taxon>
        <taxon>Dreissenidae</taxon>
        <taxon>Dreissena</taxon>
    </lineage>
</organism>
<evidence type="ECO:0000313" key="1">
    <source>
        <dbReference type="EMBL" id="KAH3821856.1"/>
    </source>
</evidence>
<keyword evidence="2" id="KW-1185">Reference proteome</keyword>
<dbReference type="AlphaFoldDB" id="A0A9D4JRQ0"/>
<dbReference type="EMBL" id="JAIWYP010000005">
    <property type="protein sequence ID" value="KAH3821856.1"/>
    <property type="molecule type" value="Genomic_DNA"/>
</dbReference>